<dbReference type="InterPro" id="IPR013655">
    <property type="entry name" value="PAS_fold_3"/>
</dbReference>
<dbReference type="SUPFAM" id="SSF47384">
    <property type="entry name" value="Homodimeric domain of signal transducing histidine kinase"/>
    <property type="match status" value="1"/>
</dbReference>
<dbReference type="InterPro" id="IPR003594">
    <property type="entry name" value="HATPase_dom"/>
</dbReference>
<dbReference type="Pfam" id="PF08447">
    <property type="entry name" value="PAS_3"/>
    <property type="match status" value="1"/>
</dbReference>
<gene>
    <name evidence="8" type="ORF">HMPREF1535_00176</name>
</gene>
<dbReference type="PATRIC" id="fig|927665.4.peg.174"/>
<dbReference type="InterPro" id="IPR036890">
    <property type="entry name" value="HATPase_C_sf"/>
</dbReference>
<sequence length="617" mass="70228">MGNSLVEQQLITNFFVYYPKGGALYDSDGLLIALNKAMCEKFAITDLSDFLLSNLFETTFLSDMQKTYLRNGSVVSDNLPVGFSIIPGFSEDGKIIGYTLLLTDPSPKEWDVTMYDQKMRELTDISEKVAEAVPDTILLVNDKLIVERIIAYAAETCITPEAANRRIDDLPGFIYPDETKRNMAKVVQKCLDTSEVINLDMSIPGHNAPIVYFKIRMVPLHHKYVVIYIRNVSEEVEREKENKTLSGKLSESRTMMELALKNSHITTYSFNFHRFQTCDKEHCNHCFQFYGANNYLLERNKYICRALSNLRHPDDREDFFLLFNEIRNKKLPEFAVNFRLKNDEGEYRSYEVIGKALEYNDDGQVNLIVGCMVDNQKYIEYEQTLIDAKEKAENADQLKSAFLANMTHEIRTPLNAIVGFSDLLSIETDPDLRETYISLIKSNNELLLRLINDVLDISKIESGMVFFAYTDVYLPSAMRDMYNIMQLRMPENVELILDPCPDIMIRTDNNRMVQILSNLLTNAIKHTSCGSIRFGYTLKGDHVHFYVSDTGKGIPEKELDHIFGRFVQLKGAYNGIGLGLAISKGLVNKMGGEISVSSKVGEGSTFRFTLPLANILS</sequence>
<dbReference type="Pfam" id="PF00512">
    <property type="entry name" value="HisKA"/>
    <property type="match status" value="1"/>
</dbReference>
<dbReference type="EC" id="2.7.13.3" evidence="2"/>
<dbReference type="SUPFAM" id="SSF55785">
    <property type="entry name" value="PYP-like sensor domain (PAS domain)"/>
    <property type="match status" value="1"/>
</dbReference>
<evidence type="ECO:0000313" key="9">
    <source>
        <dbReference type="Proteomes" id="UP000033047"/>
    </source>
</evidence>
<dbReference type="CDD" id="cd16922">
    <property type="entry name" value="HATPase_EvgS-ArcB-TorS-like"/>
    <property type="match status" value="1"/>
</dbReference>
<evidence type="ECO:0000256" key="1">
    <source>
        <dbReference type="ARBA" id="ARBA00000085"/>
    </source>
</evidence>
<comment type="caution">
    <text evidence="8">The sequence shown here is derived from an EMBL/GenBank/DDBJ whole genome shotgun (WGS) entry which is preliminary data.</text>
</comment>
<dbReference type="GO" id="GO:0000155">
    <property type="term" value="F:phosphorelay sensor kinase activity"/>
    <property type="evidence" value="ECO:0007669"/>
    <property type="project" value="InterPro"/>
</dbReference>
<dbReference type="InterPro" id="IPR003661">
    <property type="entry name" value="HisK_dim/P_dom"/>
</dbReference>
<dbReference type="InterPro" id="IPR036097">
    <property type="entry name" value="HisK_dim/P_sf"/>
</dbReference>
<keyword evidence="6" id="KW-0902">Two-component regulatory system</keyword>
<dbReference type="PROSITE" id="PS50109">
    <property type="entry name" value="HIS_KIN"/>
    <property type="match status" value="1"/>
</dbReference>
<dbReference type="PANTHER" id="PTHR43711:SF31">
    <property type="entry name" value="HISTIDINE KINASE"/>
    <property type="match status" value="1"/>
</dbReference>
<comment type="catalytic activity">
    <reaction evidence="1">
        <text>ATP + protein L-histidine = ADP + protein N-phospho-L-histidine.</text>
        <dbReference type="EC" id="2.7.13.3"/>
    </reaction>
</comment>
<dbReference type="EMBL" id="AQHV01000001">
    <property type="protein sequence ID" value="KKB59904.1"/>
    <property type="molecule type" value="Genomic_DNA"/>
</dbReference>
<dbReference type="InterPro" id="IPR005467">
    <property type="entry name" value="His_kinase_dom"/>
</dbReference>
<dbReference type="Gene3D" id="1.10.287.130">
    <property type="match status" value="1"/>
</dbReference>
<dbReference type="InterPro" id="IPR035965">
    <property type="entry name" value="PAS-like_dom_sf"/>
</dbReference>
<dbReference type="PANTHER" id="PTHR43711">
    <property type="entry name" value="TWO-COMPONENT HISTIDINE KINASE"/>
    <property type="match status" value="1"/>
</dbReference>
<evidence type="ECO:0000256" key="3">
    <source>
        <dbReference type="ARBA" id="ARBA00022553"/>
    </source>
</evidence>
<protein>
    <recommendedName>
        <fullName evidence="2">histidine kinase</fullName>
        <ecNumber evidence="2">2.7.13.3</ecNumber>
    </recommendedName>
</protein>
<dbReference type="Proteomes" id="UP000033047">
    <property type="component" value="Unassembled WGS sequence"/>
</dbReference>
<dbReference type="InterPro" id="IPR004358">
    <property type="entry name" value="Sig_transdc_His_kin-like_C"/>
</dbReference>
<dbReference type="Gene3D" id="3.30.565.10">
    <property type="entry name" value="Histidine kinase-like ATPase, C-terminal domain"/>
    <property type="match status" value="1"/>
</dbReference>
<evidence type="ECO:0000256" key="2">
    <source>
        <dbReference type="ARBA" id="ARBA00012438"/>
    </source>
</evidence>
<dbReference type="Gene3D" id="3.30.450.20">
    <property type="entry name" value="PAS domain"/>
    <property type="match status" value="1"/>
</dbReference>
<feature type="domain" description="Histidine kinase" evidence="7">
    <location>
        <begin position="405"/>
        <end position="614"/>
    </location>
</feature>
<dbReference type="SMART" id="SM00388">
    <property type="entry name" value="HisKA"/>
    <property type="match status" value="1"/>
</dbReference>
<proteinExistence type="predicted"/>
<keyword evidence="3" id="KW-0597">Phosphoprotein</keyword>
<dbReference type="AlphaFoldDB" id="A0A0F5JQA8"/>
<keyword evidence="4" id="KW-0808">Transferase</keyword>
<name>A0A0F5JQA8_9BACT</name>
<dbReference type="PRINTS" id="PR00344">
    <property type="entry name" value="BCTRLSENSOR"/>
</dbReference>
<evidence type="ECO:0000256" key="4">
    <source>
        <dbReference type="ARBA" id="ARBA00022679"/>
    </source>
</evidence>
<reference evidence="8 9" key="1">
    <citation type="submission" date="2013-04" db="EMBL/GenBank/DDBJ databases">
        <title>The Genome Sequence of Parabacteroides goldsteinii DSM 19448.</title>
        <authorList>
            <consortium name="The Broad Institute Genomics Platform"/>
            <person name="Earl A."/>
            <person name="Ward D."/>
            <person name="Feldgarden M."/>
            <person name="Gevers D."/>
            <person name="Martens E."/>
            <person name="Sakamoto M."/>
            <person name="Benno Y."/>
            <person name="Song Y."/>
            <person name="Liu C."/>
            <person name="Lee J."/>
            <person name="Bolanos M."/>
            <person name="Vaisanen M.L."/>
            <person name="Finegold S.M."/>
            <person name="Walker B."/>
            <person name="Young S."/>
            <person name="Zeng Q."/>
            <person name="Gargeya S."/>
            <person name="Fitzgerald M."/>
            <person name="Haas B."/>
            <person name="Abouelleil A."/>
            <person name="Allen A.W."/>
            <person name="Alvarado L."/>
            <person name="Arachchi H.M."/>
            <person name="Berlin A.M."/>
            <person name="Chapman S.B."/>
            <person name="Gainer-Dewar J."/>
            <person name="Goldberg J."/>
            <person name="Griggs A."/>
            <person name="Gujja S."/>
            <person name="Hansen M."/>
            <person name="Howarth C."/>
            <person name="Imamovic A."/>
            <person name="Ireland A."/>
            <person name="Larimer J."/>
            <person name="McCowan C."/>
            <person name="Murphy C."/>
            <person name="Pearson M."/>
            <person name="Poon T.W."/>
            <person name="Priest M."/>
            <person name="Roberts A."/>
            <person name="Saif S."/>
            <person name="Shea T."/>
            <person name="Sisk P."/>
            <person name="Sykes S."/>
            <person name="Wortman J."/>
            <person name="Nusbaum C."/>
            <person name="Birren B."/>
        </authorList>
    </citation>
    <scope>NUCLEOTIDE SEQUENCE [LARGE SCALE GENOMIC DNA]</scope>
    <source>
        <strain evidence="8 9">DSM 19448</strain>
    </source>
</reference>
<keyword evidence="5" id="KW-0418">Kinase</keyword>
<dbReference type="FunFam" id="3.30.565.10:FF:000006">
    <property type="entry name" value="Sensor histidine kinase WalK"/>
    <property type="match status" value="1"/>
</dbReference>
<dbReference type="SUPFAM" id="SSF55874">
    <property type="entry name" value="ATPase domain of HSP90 chaperone/DNA topoisomerase II/histidine kinase"/>
    <property type="match status" value="1"/>
</dbReference>
<dbReference type="HOGENOM" id="CLU_000445_89_13_10"/>
<dbReference type="STRING" id="927665.HMPREF1535_00176"/>
<dbReference type="SMART" id="SM00387">
    <property type="entry name" value="HATPase_c"/>
    <property type="match status" value="1"/>
</dbReference>
<evidence type="ECO:0000256" key="5">
    <source>
        <dbReference type="ARBA" id="ARBA00022777"/>
    </source>
</evidence>
<evidence type="ECO:0000313" key="8">
    <source>
        <dbReference type="EMBL" id="KKB59904.1"/>
    </source>
</evidence>
<dbReference type="RefSeq" id="WP_046145015.1">
    <property type="nucleotide sequence ID" value="NZ_KQ033912.1"/>
</dbReference>
<dbReference type="CDD" id="cd00082">
    <property type="entry name" value="HisKA"/>
    <property type="match status" value="1"/>
</dbReference>
<dbReference type="InterPro" id="IPR050736">
    <property type="entry name" value="Sensor_HK_Regulatory"/>
</dbReference>
<evidence type="ECO:0000259" key="7">
    <source>
        <dbReference type="PROSITE" id="PS50109"/>
    </source>
</evidence>
<accession>A0A0F5JQA8</accession>
<organism evidence="8 9">
    <name type="scientific">Parabacteroides goldsteinii DSM 19448 = WAL 12034</name>
    <dbReference type="NCBI Taxonomy" id="927665"/>
    <lineage>
        <taxon>Bacteria</taxon>
        <taxon>Pseudomonadati</taxon>
        <taxon>Bacteroidota</taxon>
        <taxon>Bacteroidia</taxon>
        <taxon>Bacteroidales</taxon>
        <taxon>Tannerellaceae</taxon>
        <taxon>Parabacteroides</taxon>
    </lineage>
</organism>
<dbReference type="Pfam" id="PF02518">
    <property type="entry name" value="HATPase_c"/>
    <property type="match status" value="1"/>
</dbReference>
<evidence type="ECO:0000256" key="6">
    <source>
        <dbReference type="ARBA" id="ARBA00023012"/>
    </source>
</evidence>